<proteinExistence type="predicted"/>
<dbReference type="Gene3D" id="2.30.30.40">
    <property type="entry name" value="SH3 Domains"/>
    <property type="match status" value="1"/>
</dbReference>
<sequence length="629" mass="70888">MESSDEAHMIIEVISESISCLFRIGILVRKPTHRDRFKQVLQASDIAFPASFDVDYVRQKHPKIKNSHVLGRLGVAIAKRRQFIKYFRDHRNRLRDEDVVGDGGPLDTGTEKPPSKATAFVSKTDEEAEDDAMSFVSASTTTDSLANLALPALADLSKNGQAFECPICFSIQSFRTEKAWRIHAFRDLKAYTCTIGDTECDATLFGDRNSWFEHELKDHRVQILQEAGREALTKFKAQDCPFCDDWEDALRLRIHPGINPAASRESNQDIFVSAARFKRHLAMHQEQLAIFAIPRAAVESGTPESASDGHLDFHALSMPEVDESGAGGASLHLDTLSSQIEPETLESRQLLTSRWLENSTVLAQQLDDLETSTDDKLEQRQDKSHDHIPDFDKGLYTTTPGLSSQSMYLSGEESRESDHPKDSLQQQAVDPTKLDCLLLYDFFPRSSNDHELEVRKGDLVTVLNKGLPPLRLPRRLETTQEGNETKVTPKESGRTTIITSSIMLVNAPLQPCMPPPENNPPSTLQEGKRLQQQSIDHTKLGFCRLLYSSLPQPSNSQELGPRKGGLVTVISKEDLPGRPSEWWYCRSHDGRQYYLPSTYLEVLKRPTKEIKKSRPPLVQELHQLHHQVH</sequence>
<comment type="caution">
    <text evidence="5">The sequence shown here is derived from an EMBL/GenBank/DDBJ whole genome shotgun (WGS) entry which is preliminary data.</text>
</comment>
<dbReference type="InterPro" id="IPR058925">
    <property type="entry name" value="zf-C2H2_AcuF"/>
</dbReference>
<dbReference type="SUPFAM" id="SSF50044">
    <property type="entry name" value="SH3-domain"/>
    <property type="match status" value="1"/>
</dbReference>
<reference evidence="5" key="1">
    <citation type="submission" date="2020-03" db="EMBL/GenBank/DDBJ databases">
        <title>Draft Genome Sequence of Cylindrodendrum hubeiense.</title>
        <authorList>
            <person name="Buettner E."/>
            <person name="Kellner H."/>
        </authorList>
    </citation>
    <scope>NUCLEOTIDE SEQUENCE</scope>
    <source>
        <strain evidence="5">IHI 201604</strain>
    </source>
</reference>
<dbReference type="PANTHER" id="PTHR35391:SF7">
    <property type="entry name" value="C2H2-TYPE DOMAIN-CONTAINING PROTEIN"/>
    <property type="match status" value="1"/>
</dbReference>
<feature type="region of interest" description="Disordered" evidence="3">
    <location>
        <begin position="98"/>
        <end position="117"/>
    </location>
</feature>
<dbReference type="CDD" id="cd00174">
    <property type="entry name" value="SH3"/>
    <property type="match status" value="1"/>
</dbReference>
<dbReference type="OrthoDB" id="6133115at2759"/>
<feature type="region of interest" description="Disordered" evidence="3">
    <location>
        <begin position="371"/>
        <end position="428"/>
    </location>
</feature>
<dbReference type="PROSITE" id="PS50002">
    <property type="entry name" value="SH3"/>
    <property type="match status" value="1"/>
</dbReference>
<dbReference type="InterPro" id="IPR036028">
    <property type="entry name" value="SH3-like_dom_sf"/>
</dbReference>
<dbReference type="Proteomes" id="UP000722485">
    <property type="component" value="Unassembled WGS sequence"/>
</dbReference>
<dbReference type="AlphaFoldDB" id="A0A9P5HH63"/>
<evidence type="ECO:0000256" key="2">
    <source>
        <dbReference type="PROSITE-ProRule" id="PRU00192"/>
    </source>
</evidence>
<dbReference type="PANTHER" id="PTHR35391">
    <property type="entry name" value="C2H2-TYPE DOMAIN-CONTAINING PROTEIN-RELATED"/>
    <property type="match status" value="1"/>
</dbReference>
<feature type="compositionally biased region" description="Basic and acidic residues" evidence="3">
    <location>
        <begin position="373"/>
        <end position="393"/>
    </location>
</feature>
<dbReference type="EMBL" id="JAANBB010000089">
    <property type="protein sequence ID" value="KAF7550899.1"/>
    <property type="molecule type" value="Genomic_DNA"/>
</dbReference>
<organism evidence="5 6">
    <name type="scientific">Cylindrodendrum hubeiense</name>
    <dbReference type="NCBI Taxonomy" id="595255"/>
    <lineage>
        <taxon>Eukaryota</taxon>
        <taxon>Fungi</taxon>
        <taxon>Dikarya</taxon>
        <taxon>Ascomycota</taxon>
        <taxon>Pezizomycotina</taxon>
        <taxon>Sordariomycetes</taxon>
        <taxon>Hypocreomycetidae</taxon>
        <taxon>Hypocreales</taxon>
        <taxon>Nectriaceae</taxon>
        <taxon>Cylindrodendrum</taxon>
    </lineage>
</organism>
<feature type="compositionally biased region" description="Basic and acidic residues" evidence="3">
    <location>
        <begin position="412"/>
        <end position="422"/>
    </location>
</feature>
<evidence type="ECO:0000256" key="1">
    <source>
        <dbReference type="ARBA" id="ARBA00022443"/>
    </source>
</evidence>
<evidence type="ECO:0000259" key="4">
    <source>
        <dbReference type="PROSITE" id="PS50002"/>
    </source>
</evidence>
<evidence type="ECO:0000256" key="3">
    <source>
        <dbReference type="SAM" id="MobiDB-lite"/>
    </source>
</evidence>
<keyword evidence="1 2" id="KW-0728">SH3 domain</keyword>
<keyword evidence="6" id="KW-1185">Reference proteome</keyword>
<protein>
    <recommendedName>
        <fullName evidence="4">SH3 domain-containing protein</fullName>
    </recommendedName>
</protein>
<feature type="domain" description="SH3" evidence="4">
    <location>
        <begin position="538"/>
        <end position="605"/>
    </location>
</feature>
<evidence type="ECO:0000313" key="5">
    <source>
        <dbReference type="EMBL" id="KAF7550899.1"/>
    </source>
</evidence>
<dbReference type="Pfam" id="PF26082">
    <property type="entry name" value="zf-C2H2_AcuF"/>
    <property type="match status" value="1"/>
</dbReference>
<dbReference type="InterPro" id="IPR001452">
    <property type="entry name" value="SH3_domain"/>
</dbReference>
<feature type="compositionally biased region" description="Polar residues" evidence="3">
    <location>
        <begin position="396"/>
        <end position="408"/>
    </location>
</feature>
<evidence type="ECO:0000313" key="6">
    <source>
        <dbReference type="Proteomes" id="UP000722485"/>
    </source>
</evidence>
<gene>
    <name evidence="5" type="ORF">G7Z17_g5407</name>
</gene>
<name>A0A9P5HH63_9HYPO</name>
<accession>A0A9P5HH63</accession>